<dbReference type="GO" id="GO:0046872">
    <property type="term" value="F:metal ion binding"/>
    <property type="evidence" value="ECO:0007669"/>
    <property type="project" value="UniProtKB-KW"/>
</dbReference>
<dbReference type="AlphaFoldDB" id="A0A0C5VYD7"/>
<name>A0A0C5VYD7_9GAMM</name>
<keyword evidence="8 12" id="KW-0472">Membrane</keyword>
<accession>A0A0C5VYD7</accession>
<comment type="activity regulation">
    <text evidence="12">Na(+) is not transported, but it plays an essential structural role and its presence is essential for fluoride channel function.</text>
</comment>
<organism evidence="13 14">
    <name type="scientific">Gynuella sunshinyii YC6258</name>
    <dbReference type="NCBI Taxonomy" id="1445510"/>
    <lineage>
        <taxon>Bacteria</taxon>
        <taxon>Pseudomonadati</taxon>
        <taxon>Pseudomonadota</taxon>
        <taxon>Gammaproteobacteria</taxon>
        <taxon>Oceanospirillales</taxon>
        <taxon>Saccharospirillaceae</taxon>
        <taxon>Gynuella</taxon>
    </lineage>
</organism>
<dbReference type="HOGENOM" id="CLU_114342_3_0_6"/>
<comment type="function">
    <text evidence="12">Fluoride-specific ion channel. Important for reducing fluoride concentration in the cell, thus reducing its toxicity.</text>
</comment>
<evidence type="ECO:0000256" key="3">
    <source>
        <dbReference type="ARBA" id="ARBA00022519"/>
    </source>
</evidence>
<evidence type="ECO:0000256" key="9">
    <source>
        <dbReference type="ARBA" id="ARBA00023303"/>
    </source>
</evidence>
<comment type="subcellular location">
    <subcellularLocation>
        <location evidence="1 12">Cell membrane</location>
        <topology evidence="1 12">Multi-pass membrane protein</topology>
    </subcellularLocation>
</comment>
<evidence type="ECO:0000256" key="12">
    <source>
        <dbReference type="HAMAP-Rule" id="MF_00454"/>
    </source>
</evidence>
<dbReference type="GO" id="GO:0140114">
    <property type="term" value="P:cellular detoxification of fluoride"/>
    <property type="evidence" value="ECO:0007669"/>
    <property type="project" value="UniProtKB-UniRule"/>
</dbReference>
<comment type="catalytic activity">
    <reaction evidence="11">
        <text>fluoride(in) = fluoride(out)</text>
        <dbReference type="Rhea" id="RHEA:76159"/>
        <dbReference type="ChEBI" id="CHEBI:17051"/>
    </reaction>
    <physiologicalReaction direction="left-to-right" evidence="11">
        <dbReference type="Rhea" id="RHEA:76160"/>
    </physiologicalReaction>
</comment>
<dbReference type="PANTHER" id="PTHR28259">
    <property type="entry name" value="FLUORIDE EXPORT PROTEIN 1-RELATED"/>
    <property type="match status" value="1"/>
</dbReference>
<dbReference type="RefSeq" id="WP_044617719.1">
    <property type="nucleotide sequence ID" value="NZ_CP007142.1"/>
</dbReference>
<keyword evidence="3" id="KW-0997">Cell inner membrane</keyword>
<keyword evidence="9 12" id="KW-0407">Ion channel</keyword>
<gene>
    <name evidence="12" type="primary">fluC</name>
    <name evidence="12" type="synonym">crcB</name>
    <name evidence="13" type="ORF">YC6258_03368</name>
</gene>
<evidence type="ECO:0000256" key="7">
    <source>
        <dbReference type="ARBA" id="ARBA00023065"/>
    </source>
</evidence>
<feature type="binding site" evidence="12">
    <location>
        <position position="83"/>
    </location>
    <ligand>
        <name>Na(+)</name>
        <dbReference type="ChEBI" id="CHEBI:29101"/>
        <note>structural</note>
    </ligand>
</feature>
<evidence type="ECO:0000313" key="14">
    <source>
        <dbReference type="Proteomes" id="UP000032266"/>
    </source>
</evidence>
<dbReference type="GO" id="GO:0062054">
    <property type="term" value="F:fluoride channel activity"/>
    <property type="evidence" value="ECO:0007669"/>
    <property type="project" value="UniProtKB-UniRule"/>
</dbReference>
<keyword evidence="6 12" id="KW-0915">Sodium</keyword>
<keyword evidence="5 12" id="KW-1133">Transmembrane helix</keyword>
<evidence type="ECO:0000256" key="6">
    <source>
        <dbReference type="ARBA" id="ARBA00023053"/>
    </source>
</evidence>
<evidence type="ECO:0000256" key="1">
    <source>
        <dbReference type="ARBA" id="ARBA00004651"/>
    </source>
</evidence>
<sequence>MSPYHWSFLLAVASGGACGAICRYMLGQITRSWMNNGLPIGTLLANIVGSFVMGLAFIWFTLKYPLLGHWRTFVQVGFLGALTTFSSFALESVLLWDQGNNTMALMYAIGSVISCILAVVVGIQVGKLFV</sequence>
<dbReference type="GO" id="GO:0005886">
    <property type="term" value="C:plasma membrane"/>
    <property type="evidence" value="ECO:0007669"/>
    <property type="project" value="UniProtKB-SubCell"/>
</dbReference>
<dbReference type="Proteomes" id="UP000032266">
    <property type="component" value="Chromosome"/>
</dbReference>
<feature type="transmembrane region" description="Helical" evidence="12">
    <location>
        <begin position="72"/>
        <end position="96"/>
    </location>
</feature>
<dbReference type="NCBIfam" id="TIGR00494">
    <property type="entry name" value="crcB"/>
    <property type="match status" value="1"/>
</dbReference>
<feature type="transmembrane region" description="Helical" evidence="12">
    <location>
        <begin position="38"/>
        <end position="60"/>
    </location>
</feature>
<dbReference type="Pfam" id="PF02537">
    <property type="entry name" value="CRCB"/>
    <property type="match status" value="1"/>
</dbReference>
<dbReference type="PANTHER" id="PTHR28259:SF1">
    <property type="entry name" value="FLUORIDE EXPORT PROTEIN 1-RELATED"/>
    <property type="match status" value="1"/>
</dbReference>
<keyword evidence="14" id="KW-1185">Reference proteome</keyword>
<keyword evidence="4 12" id="KW-0812">Transmembrane</keyword>
<dbReference type="EMBL" id="CP007142">
    <property type="protein sequence ID" value="AJQ95404.1"/>
    <property type="molecule type" value="Genomic_DNA"/>
</dbReference>
<dbReference type="STRING" id="1445510.YC6258_03368"/>
<reference evidence="13 14" key="1">
    <citation type="submission" date="2014-01" db="EMBL/GenBank/DDBJ databases">
        <title>Full genme sequencing of cellulolytic bacterium Gynuella sunshinyii YC6258T gen. nov., sp. nov.</title>
        <authorList>
            <person name="Khan H."/>
            <person name="Chung E.J."/>
            <person name="Chung Y.R."/>
        </authorList>
    </citation>
    <scope>NUCLEOTIDE SEQUENCE [LARGE SCALE GENOMIC DNA]</scope>
    <source>
        <strain evidence="13 14">YC6258</strain>
    </source>
</reference>
<dbReference type="OrthoDB" id="9806299at2"/>
<proteinExistence type="inferred from homology"/>
<dbReference type="HAMAP" id="MF_00454">
    <property type="entry name" value="FluC"/>
    <property type="match status" value="1"/>
</dbReference>
<keyword evidence="2 12" id="KW-1003">Cell membrane</keyword>
<evidence type="ECO:0000256" key="2">
    <source>
        <dbReference type="ARBA" id="ARBA00022475"/>
    </source>
</evidence>
<evidence type="ECO:0000256" key="4">
    <source>
        <dbReference type="ARBA" id="ARBA00022692"/>
    </source>
</evidence>
<feature type="transmembrane region" description="Helical" evidence="12">
    <location>
        <begin position="6"/>
        <end position="26"/>
    </location>
</feature>
<feature type="binding site" evidence="12">
    <location>
        <position position="80"/>
    </location>
    <ligand>
        <name>Na(+)</name>
        <dbReference type="ChEBI" id="CHEBI:29101"/>
        <note>structural</note>
    </ligand>
</feature>
<evidence type="ECO:0000313" key="13">
    <source>
        <dbReference type="EMBL" id="AJQ95404.1"/>
    </source>
</evidence>
<evidence type="ECO:0000256" key="11">
    <source>
        <dbReference type="ARBA" id="ARBA00035585"/>
    </source>
</evidence>
<evidence type="ECO:0000256" key="5">
    <source>
        <dbReference type="ARBA" id="ARBA00022989"/>
    </source>
</evidence>
<dbReference type="KEGG" id="gsn:YC6258_03368"/>
<keyword evidence="12" id="KW-0479">Metal-binding</keyword>
<comment type="similarity">
    <text evidence="10 12">Belongs to the fluoride channel Fluc/FEX (TC 1.A.43) family.</text>
</comment>
<feature type="transmembrane region" description="Helical" evidence="12">
    <location>
        <begin position="103"/>
        <end position="125"/>
    </location>
</feature>
<keyword evidence="7 12" id="KW-0406">Ion transport</keyword>
<evidence type="ECO:0000256" key="8">
    <source>
        <dbReference type="ARBA" id="ARBA00023136"/>
    </source>
</evidence>
<protein>
    <recommendedName>
        <fullName evidence="12">Fluoride-specific ion channel FluC</fullName>
    </recommendedName>
</protein>
<evidence type="ECO:0000256" key="10">
    <source>
        <dbReference type="ARBA" id="ARBA00035120"/>
    </source>
</evidence>
<dbReference type="InterPro" id="IPR003691">
    <property type="entry name" value="FluC"/>
</dbReference>
<keyword evidence="12" id="KW-0813">Transport</keyword>